<feature type="modified residue" description="4-aspartylphosphate" evidence="8">
    <location>
        <position position="52"/>
    </location>
</feature>
<dbReference type="InterPro" id="IPR039420">
    <property type="entry name" value="WalR-like"/>
</dbReference>
<feature type="domain" description="OmpR/PhoB-type" evidence="11">
    <location>
        <begin position="123"/>
        <end position="220"/>
    </location>
</feature>
<keyword evidence="6" id="KW-0804">Transcription</keyword>
<reference evidence="12" key="1">
    <citation type="submission" date="2020-07" db="EMBL/GenBank/DDBJ databases">
        <title>Huge and variable diversity of episymbiotic CPR bacteria and DPANN archaea in groundwater ecosystems.</title>
        <authorList>
            <person name="He C.Y."/>
            <person name="Keren R."/>
            <person name="Whittaker M."/>
            <person name="Farag I.F."/>
            <person name="Doudna J."/>
            <person name="Cate J.H.D."/>
            <person name="Banfield J.F."/>
        </authorList>
    </citation>
    <scope>NUCLEOTIDE SEQUENCE</scope>
    <source>
        <strain evidence="12">NC_groundwater_763_Ag_S-0.2um_68_21</strain>
    </source>
</reference>
<evidence type="ECO:0000256" key="8">
    <source>
        <dbReference type="PROSITE-ProRule" id="PRU00169"/>
    </source>
</evidence>
<gene>
    <name evidence="12" type="ORF">HYZ11_18105</name>
</gene>
<dbReference type="SUPFAM" id="SSF52172">
    <property type="entry name" value="CheY-like"/>
    <property type="match status" value="1"/>
</dbReference>
<dbReference type="InterPro" id="IPR001867">
    <property type="entry name" value="OmpR/PhoB-type_DNA-bd"/>
</dbReference>
<dbReference type="SMART" id="SM00862">
    <property type="entry name" value="Trans_reg_C"/>
    <property type="match status" value="1"/>
</dbReference>
<dbReference type="InterPro" id="IPR016032">
    <property type="entry name" value="Sig_transdc_resp-reg_C-effctor"/>
</dbReference>
<dbReference type="GO" id="GO:0032993">
    <property type="term" value="C:protein-DNA complex"/>
    <property type="evidence" value="ECO:0007669"/>
    <property type="project" value="TreeGrafter"/>
</dbReference>
<keyword evidence="4" id="KW-0805">Transcription regulation</keyword>
<dbReference type="EMBL" id="JACPUR010000041">
    <property type="protein sequence ID" value="MBI3129525.1"/>
    <property type="molecule type" value="Genomic_DNA"/>
</dbReference>
<dbReference type="SUPFAM" id="SSF46894">
    <property type="entry name" value="C-terminal effector domain of the bipartite response regulators"/>
    <property type="match status" value="1"/>
</dbReference>
<dbReference type="GO" id="GO:0000976">
    <property type="term" value="F:transcription cis-regulatory region binding"/>
    <property type="evidence" value="ECO:0007669"/>
    <property type="project" value="TreeGrafter"/>
</dbReference>
<feature type="DNA-binding region" description="OmpR/PhoB-type" evidence="9">
    <location>
        <begin position="123"/>
        <end position="220"/>
    </location>
</feature>
<dbReference type="Gene3D" id="1.10.10.10">
    <property type="entry name" value="Winged helix-like DNA-binding domain superfamily/Winged helix DNA-binding domain"/>
    <property type="match status" value="1"/>
</dbReference>
<dbReference type="InterPro" id="IPR001789">
    <property type="entry name" value="Sig_transdc_resp-reg_receiver"/>
</dbReference>
<protein>
    <recommendedName>
        <fullName evidence="1">Phosphate regulon transcriptional regulatory protein PhoB</fullName>
    </recommendedName>
</protein>
<dbReference type="CDD" id="cd00383">
    <property type="entry name" value="trans_reg_C"/>
    <property type="match status" value="1"/>
</dbReference>
<keyword evidence="5 9" id="KW-0238">DNA-binding</keyword>
<evidence type="ECO:0000313" key="13">
    <source>
        <dbReference type="Proteomes" id="UP000782312"/>
    </source>
</evidence>
<sequence>MAKLLIFTADDGFADALGRSLRREGHFCKVVEDEVAALQELRARGLSLVLLDDAPALPSVKDLREWTPLPILLLVDPSRLAQLPAPLEADDILVKPVREEEILFRVRNLCDQRPASAAGADAGGTVRAQGLALDEERYEIRLDGNLIDLTYREFELLKHLMNNPGRVFDREQLLNLVWGVDYIGGPRTVDVHIRRIRAKIEVGGRTFITTIRGVGYKFTGDGG</sequence>
<dbReference type="Pfam" id="PF00486">
    <property type="entry name" value="Trans_reg_C"/>
    <property type="match status" value="1"/>
</dbReference>
<evidence type="ECO:0000256" key="1">
    <source>
        <dbReference type="ARBA" id="ARBA00013332"/>
    </source>
</evidence>
<feature type="domain" description="Response regulatory" evidence="10">
    <location>
        <begin position="3"/>
        <end position="110"/>
    </location>
</feature>
<proteinExistence type="predicted"/>
<evidence type="ECO:0000259" key="11">
    <source>
        <dbReference type="PROSITE" id="PS51755"/>
    </source>
</evidence>
<evidence type="ECO:0000256" key="4">
    <source>
        <dbReference type="ARBA" id="ARBA00023015"/>
    </source>
</evidence>
<keyword evidence="3" id="KW-0902">Two-component regulatory system</keyword>
<evidence type="ECO:0000256" key="9">
    <source>
        <dbReference type="PROSITE-ProRule" id="PRU01091"/>
    </source>
</evidence>
<organism evidence="12 13">
    <name type="scientific">Tectimicrobiota bacterium</name>
    <dbReference type="NCBI Taxonomy" id="2528274"/>
    <lineage>
        <taxon>Bacteria</taxon>
        <taxon>Pseudomonadati</taxon>
        <taxon>Nitrospinota/Tectimicrobiota group</taxon>
        <taxon>Candidatus Tectimicrobiota</taxon>
    </lineage>
</organism>
<dbReference type="Gene3D" id="3.40.50.2300">
    <property type="match status" value="1"/>
</dbReference>
<comment type="function">
    <text evidence="7">This protein is a positive regulator for the phosphate regulon. Transcription of this operon is positively regulated by PhoB and PhoR when phosphate is limited.</text>
</comment>
<dbReference type="GO" id="GO:0000156">
    <property type="term" value="F:phosphorelay response regulator activity"/>
    <property type="evidence" value="ECO:0007669"/>
    <property type="project" value="TreeGrafter"/>
</dbReference>
<dbReference type="InterPro" id="IPR011006">
    <property type="entry name" value="CheY-like_superfamily"/>
</dbReference>
<dbReference type="PROSITE" id="PS51755">
    <property type="entry name" value="OMPR_PHOB"/>
    <property type="match status" value="1"/>
</dbReference>
<evidence type="ECO:0000256" key="7">
    <source>
        <dbReference type="ARBA" id="ARBA00024735"/>
    </source>
</evidence>
<dbReference type="InterPro" id="IPR036388">
    <property type="entry name" value="WH-like_DNA-bd_sf"/>
</dbReference>
<dbReference type="GO" id="GO:0005829">
    <property type="term" value="C:cytosol"/>
    <property type="evidence" value="ECO:0007669"/>
    <property type="project" value="TreeGrafter"/>
</dbReference>
<dbReference type="Proteomes" id="UP000782312">
    <property type="component" value="Unassembled WGS sequence"/>
</dbReference>
<evidence type="ECO:0000256" key="6">
    <source>
        <dbReference type="ARBA" id="ARBA00023163"/>
    </source>
</evidence>
<keyword evidence="2 8" id="KW-0597">Phosphoprotein</keyword>
<evidence type="ECO:0000256" key="3">
    <source>
        <dbReference type="ARBA" id="ARBA00023012"/>
    </source>
</evidence>
<dbReference type="PROSITE" id="PS50110">
    <property type="entry name" value="RESPONSE_REGULATORY"/>
    <property type="match status" value="1"/>
</dbReference>
<evidence type="ECO:0000256" key="5">
    <source>
        <dbReference type="ARBA" id="ARBA00023125"/>
    </source>
</evidence>
<dbReference type="GO" id="GO:0006355">
    <property type="term" value="P:regulation of DNA-templated transcription"/>
    <property type="evidence" value="ECO:0007669"/>
    <property type="project" value="InterPro"/>
</dbReference>
<dbReference type="PANTHER" id="PTHR48111">
    <property type="entry name" value="REGULATOR OF RPOS"/>
    <property type="match status" value="1"/>
</dbReference>
<comment type="caution">
    <text evidence="12">The sequence shown here is derived from an EMBL/GenBank/DDBJ whole genome shotgun (WGS) entry which is preliminary data.</text>
</comment>
<dbReference type="AlphaFoldDB" id="A0A932I195"/>
<dbReference type="FunFam" id="1.10.10.10:FF:000018">
    <property type="entry name" value="DNA-binding response regulator ResD"/>
    <property type="match status" value="1"/>
</dbReference>
<evidence type="ECO:0000259" key="10">
    <source>
        <dbReference type="PROSITE" id="PS50110"/>
    </source>
</evidence>
<evidence type="ECO:0000256" key="2">
    <source>
        <dbReference type="ARBA" id="ARBA00022553"/>
    </source>
</evidence>
<evidence type="ECO:0000313" key="12">
    <source>
        <dbReference type="EMBL" id="MBI3129525.1"/>
    </source>
</evidence>
<name>A0A932I195_UNCTE</name>
<dbReference type="PANTHER" id="PTHR48111:SF1">
    <property type="entry name" value="TWO-COMPONENT RESPONSE REGULATOR ORR33"/>
    <property type="match status" value="1"/>
</dbReference>
<accession>A0A932I195</accession>